<accession>A0A9P5TNM5</accession>
<reference evidence="2" key="1">
    <citation type="submission" date="2020-11" db="EMBL/GenBank/DDBJ databases">
        <authorList>
            <consortium name="DOE Joint Genome Institute"/>
            <person name="Ahrendt S."/>
            <person name="Riley R."/>
            <person name="Andreopoulos W."/>
            <person name="LaButti K."/>
            <person name="Pangilinan J."/>
            <person name="Ruiz-duenas F.J."/>
            <person name="Barrasa J.M."/>
            <person name="Sanchez-Garcia M."/>
            <person name="Camarero S."/>
            <person name="Miyauchi S."/>
            <person name="Serrano A."/>
            <person name="Linde D."/>
            <person name="Babiker R."/>
            <person name="Drula E."/>
            <person name="Ayuso-Fernandez I."/>
            <person name="Pacheco R."/>
            <person name="Padilla G."/>
            <person name="Ferreira P."/>
            <person name="Barriuso J."/>
            <person name="Kellner H."/>
            <person name="Castanera R."/>
            <person name="Alfaro M."/>
            <person name="Ramirez L."/>
            <person name="Pisabarro A.G."/>
            <person name="Kuo A."/>
            <person name="Tritt A."/>
            <person name="Lipzen A."/>
            <person name="He G."/>
            <person name="Yan M."/>
            <person name="Ng V."/>
            <person name="Cullen D."/>
            <person name="Martin F."/>
            <person name="Rosso M.-N."/>
            <person name="Henrissat B."/>
            <person name="Hibbett D."/>
            <person name="Martinez A.T."/>
            <person name="Grigoriev I.V."/>
        </authorList>
    </citation>
    <scope>NUCLEOTIDE SEQUENCE</scope>
    <source>
        <strain evidence="2">AH 44721</strain>
    </source>
</reference>
<dbReference type="InterPro" id="IPR029063">
    <property type="entry name" value="SAM-dependent_MTases_sf"/>
</dbReference>
<organism evidence="2 3">
    <name type="scientific">Gymnopilus junonius</name>
    <name type="common">Spectacular rustgill mushroom</name>
    <name type="synonym">Gymnopilus spectabilis subsp. junonius</name>
    <dbReference type="NCBI Taxonomy" id="109634"/>
    <lineage>
        <taxon>Eukaryota</taxon>
        <taxon>Fungi</taxon>
        <taxon>Dikarya</taxon>
        <taxon>Basidiomycota</taxon>
        <taxon>Agaricomycotina</taxon>
        <taxon>Agaricomycetes</taxon>
        <taxon>Agaricomycetidae</taxon>
        <taxon>Agaricales</taxon>
        <taxon>Agaricineae</taxon>
        <taxon>Hymenogastraceae</taxon>
        <taxon>Gymnopilus</taxon>
    </lineage>
</organism>
<dbReference type="GO" id="GO:0008757">
    <property type="term" value="F:S-adenosylmethionine-dependent methyltransferase activity"/>
    <property type="evidence" value="ECO:0007669"/>
    <property type="project" value="InterPro"/>
</dbReference>
<dbReference type="Proteomes" id="UP000724874">
    <property type="component" value="Unassembled WGS sequence"/>
</dbReference>
<proteinExistence type="predicted"/>
<dbReference type="AlphaFoldDB" id="A0A9P5TNM5"/>
<dbReference type="OrthoDB" id="2013972at2759"/>
<evidence type="ECO:0000313" key="2">
    <source>
        <dbReference type="EMBL" id="KAF8900133.1"/>
    </source>
</evidence>
<sequence>MFDLVNARAIAMAVRDYNQVLREVARVLRPGGLFISCEWATYPAFEPSLQLDPAIHALPLLQRRGLQTIAPLVPSFLEGAGAFVGISAAQHNVPIGAWPTDPSLRSIGAACLQANVRYAESVKPFLLDSGWTAANVDTMVEEYVQEIESLNGLVSVLYTVHARRA</sequence>
<dbReference type="InterPro" id="IPR013216">
    <property type="entry name" value="Methyltransf_11"/>
</dbReference>
<dbReference type="SUPFAM" id="SSF53335">
    <property type="entry name" value="S-adenosyl-L-methionine-dependent methyltransferases"/>
    <property type="match status" value="1"/>
</dbReference>
<dbReference type="Pfam" id="PF08241">
    <property type="entry name" value="Methyltransf_11"/>
    <property type="match status" value="1"/>
</dbReference>
<protein>
    <recommendedName>
        <fullName evidence="1">Methyltransferase type 11 domain-containing protein</fullName>
    </recommendedName>
</protein>
<evidence type="ECO:0000313" key="3">
    <source>
        <dbReference type="Proteomes" id="UP000724874"/>
    </source>
</evidence>
<comment type="caution">
    <text evidence="2">The sequence shown here is derived from an EMBL/GenBank/DDBJ whole genome shotgun (WGS) entry which is preliminary data.</text>
</comment>
<dbReference type="EMBL" id="JADNYJ010000049">
    <property type="protein sequence ID" value="KAF8900133.1"/>
    <property type="molecule type" value="Genomic_DNA"/>
</dbReference>
<keyword evidence="3" id="KW-1185">Reference proteome</keyword>
<feature type="domain" description="Methyltransferase type 11" evidence="1">
    <location>
        <begin position="2"/>
        <end position="35"/>
    </location>
</feature>
<name>A0A9P5TNM5_GYMJU</name>
<evidence type="ECO:0000259" key="1">
    <source>
        <dbReference type="Pfam" id="PF08241"/>
    </source>
</evidence>
<dbReference type="Gene3D" id="3.40.50.150">
    <property type="entry name" value="Vaccinia Virus protein VP39"/>
    <property type="match status" value="1"/>
</dbReference>
<gene>
    <name evidence="2" type="ORF">CPB84DRAFT_1779393</name>
</gene>